<evidence type="ECO:0000313" key="14">
    <source>
        <dbReference type="EMBL" id="MBC8537796.1"/>
    </source>
</evidence>
<organism evidence="14 15">
    <name type="scientific">Guopingia tenuis</name>
    <dbReference type="NCBI Taxonomy" id="2763656"/>
    <lineage>
        <taxon>Bacteria</taxon>
        <taxon>Bacillati</taxon>
        <taxon>Bacillota</taxon>
        <taxon>Clostridia</taxon>
        <taxon>Christensenellales</taxon>
        <taxon>Christensenellaceae</taxon>
        <taxon>Guopingia</taxon>
    </lineage>
</organism>
<evidence type="ECO:0000256" key="3">
    <source>
        <dbReference type="ARBA" id="ARBA00007931"/>
    </source>
</evidence>
<evidence type="ECO:0000256" key="2">
    <source>
        <dbReference type="ARBA" id="ARBA00004141"/>
    </source>
</evidence>
<keyword evidence="8" id="KW-0862">Zinc</keyword>
<dbReference type="GO" id="GO:0046872">
    <property type="term" value="F:metal ion binding"/>
    <property type="evidence" value="ECO:0007669"/>
    <property type="project" value="UniProtKB-KW"/>
</dbReference>
<dbReference type="GO" id="GO:0008237">
    <property type="term" value="F:metallopeptidase activity"/>
    <property type="evidence" value="ECO:0007669"/>
    <property type="project" value="UniProtKB-KW"/>
</dbReference>
<comment type="caution">
    <text evidence="14">The sequence shown here is derived from an EMBL/GenBank/DDBJ whole genome shotgun (WGS) entry which is preliminary data.</text>
</comment>
<dbReference type="InterPro" id="IPR046342">
    <property type="entry name" value="CBS_dom_sf"/>
</dbReference>
<keyword evidence="5 12" id="KW-0812">Transmembrane</keyword>
<name>A0A926DGN0_9FIRM</name>
<evidence type="ECO:0000256" key="10">
    <source>
        <dbReference type="ARBA" id="ARBA00023049"/>
    </source>
</evidence>
<feature type="transmembrane region" description="Helical" evidence="12">
    <location>
        <begin position="156"/>
        <end position="177"/>
    </location>
</feature>
<keyword evidence="7" id="KW-0378">Hydrolase</keyword>
<dbReference type="PROSITE" id="PS51257">
    <property type="entry name" value="PROKAR_LIPOPROTEIN"/>
    <property type="match status" value="1"/>
</dbReference>
<dbReference type="Proteomes" id="UP000617951">
    <property type="component" value="Unassembled WGS sequence"/>
</dbReference>
<dbReference type="GO" id="GO:0016020">
    <property type="term" value="C:membrane"/>
    <property type="evidence" value="ECO:0007669"/>
    <property type="project" value="UniProtKB-SubCell"/>
</dbReference>
<evidence type="ECO:0000256" key="4">
    <source>
        <dbReference type="ARBA" id="ARBA00022670"/>
    </source>
</evidence>
<keyword evidence="6" id="KW-0479">Metal-binding</keyword>
<dbReference type="Pfam" id="PF02163">
    <property type="entry name" value="Peptidase_M50"/>
    <property type="match status" value="2"/>
</dbReference>
<feature type="domain" description="Peptidase M50" evidence="13">
    <location>
        <begin position="32"/>
        <end position="107"/>
    </location>
</feature>
<evidence type="ECO:0000256" key="12">
    <source>
        <dbReference type="SAM" id="Phobius"/>
    </source>
</evidence>
<feature type="domain" description="Peptidase M50" evidence="13">
    <location>
        <begin position="109"/>
        <end position="161"/>
    </location>
</feature>
<gene>
    <name evidence="14" type="ORF">H8693_02465</name>
</gene>
<dbReference type="GO" id="GO:0006508">
    <property type="term" value="P:proteolysis"/>
    <property type="evidence" value="ECO:0007669"/>
    <property type="project" value="UniProtKB-KW"/>
</dbReference>
<evidence type="ECO:0000259" key="13">
    <source>
        <dbReference type="Pfam" id="PF02163"/>
    </source>
</evidence>
<proteinExistence type="inferred from homology"/>
<keyword evidence="10" id="KW-0482">Metalloprotease</keyword>
<accession>A0A926DGN0</accession>
<evidence type="ECO:0000256" key="8">
    <source>
        <dbReference type="ARBA" id="ARBA00022833"/>
    </source>
</evidence>
<dbReference type="PANTHER" id="PTHR39188:SF3">
    <property type="entry name" value="STAGE IV SPORULATION PROTEIN FB"/>
    <property type="match status" value="1"/>
</dbReference>
<keyword evidence="4" id="KW-0645">Protease</keyword>
<keyword evidence="11 12" id="KW-0472">Membrane</keyword>
<evidence type="ECO:0000256" key="6">
    <source>
        <dbReference type="ARBA" id="ARBA00022723"/>
    </source>
</evidence>
<reference evidence="14" key="1">
    <citation type="submission" date="2020-08" db="EMBL/GenBank/DDBJ databases">
        <title>Genome public.</title>
        <authorList>
            <person name="Liu C."/>
            <person name="Sun Q."/>
        </authorList>
    </citation>
    <scope>NUCLEOTIDE SEQUENCE</scope>
    <source>
        <strain evidence="14">NSJ-63</strain>
    </source>
</reference>
<comment type="similarity">
    <text evidence="3">Belongs to the peptidase M50B family.</text>
</comment>
<comment type="subcellular location">
    <subcellularLocation>
        <location evidence="2">Membrane</location>
        <topology evidence="2">Multi-pass membrane protein</topology>
    </subcellularLocation>
</comment>
<evidence type="ECO:0000256" key="7">
    <source>
        <dbReference type="ARBA" id="ARBA00022801"/>
    </source>
</evidence>
<feature type="transmembrane region" description="Helical" evidence="12">
    <location>
        <begin position="12"/>
        <end position="41"/>
    </location>
</feature>
<protein>
    <submittedName>
        <fullName evidence="14">M50 family metallopeptidase</fullName>
    </submittedName>
</protein>
<dbReference type="AlphaFoldDB" id="A0A926DGN0"/>
<dbReference type="EMBL" id="JACRSS010000001">
    <property type="protein sequence ID" value="MBC8537796.1"/>
    <property type="molecule type" value="Genomic_DNA"/>
</dbReference>
<evidence type="ECO:0000256" key="11">
    <source>
        <dbReference type="ARBA" id="ARBA00023136"/>
    </source>
</evidence>
<dbReference type="RefSeq" id="WP_249279648.1">
    <property type="nucleotide sequence ID" value="NZ_JACRSS010000001.1"/>
</dbReference>
<dbReference type="CDD" id="cd06161">
    <property type="entry name" value="S2P-M50_SpoIVFB"/>
    <property type="match status" value="1"/>
</dbReference>
<dbReference type="InterPro" id="IPR008915">
    <property type="entry name" value="Peptidase_M50"/>
</dbReference>
<keyword evidence="15" id="KW-1185">Reference proteome</keyword>
<evidence type="ECO:0000256" key="9">
    <source>
        <dbReference type="ARBA" id="ARBA00022989"/>
    </source>
</evidence>
<evidence type="ECO:0000256" key="5">
    <source>
        <dbReference type="ARBA" id="ARBA00022692"/>
    </source>
</evidence>
<evidence type="ECO:0000313" key="15">
    <source>
        <dbReference type="Proteomes" id="UP000617951"/>
    </source>
</evidence>
<comment type="cofactor">
    <cofactor evidence="1">
        <name>Zn(2+)</name>
        <dbReference type="ChEBI" id="CHEBI:29105"/>
    </cofactor>
</comment>
<dbReference type="PANTHER" id="PTHR39188">
    <property type="entry name" value="MEMBRANE-ASSOCIATED ZINC METALLOPROTEASE M50B"/>
    <property type="match status" value="1"/>
</dbReference>
<evidence type="ECO:0000256" key="1">
    <source>
        <dbReference type="ARBA" id="ARBA00001947"/>
    </source>
</evidence>
<dbReference type="SUPFAM" id="SSF54631">
    <property type="entry name" value="CBS-domain pair"/>
    <property type="match status" value="1"/>
</dbReference>
<keyword evidence="9 12" id="KW-1133">Transmembrane helix</keyword>
<sequence>MSIKLLDGRLVINLIFIPVAIVMACINGAASVAAFFAALFLHECAHSIMASALGVRVSSLELMPFGCTAHVESFAVINGSKEIAMAAAGPAVNILTAAACYVALRFAEPSAFLEAFFRSNVMLAAMNLLPALPLDGGRILASVLSISMPPLRATRLTSILGICVGSLLLGIGIYMAATGNFNPTILLMSSFMLYASIRHFKNAAYMFLKNTTGKRDAIRRRTTVDIKNLAVHKSRTMGEVLPDLDTRKYNMVYVLDDDLRVIGRLSESELLRGVVKEGTAAPMQTLTQEK</sequence>